<name>A0A380JZX3_STRDY</name>
<organism evidence="2 3">
    <name type="scientific">Streptococcus dysgalactiae subsp. dysgalactiae</name>
    <dbReference type="NCBI Taxonomy" id="99822"/>
    <lineage>
        <taxon>Bacteria</taxon>
        <taxon>Bacillati</taxon>
        <taxon>Bacillota</taxon>
        <taxon>Bacilli</taxon>
        <taxon>Lactobacillales</taxon>
        <taxon>Streptococcaceae</taxon>
        <taxon>Streptococcus</taxon>
    </lineage>
</organism>
<keyword evidence="1" id="KW-1133">Transmembrane helix</keyword>
<feature type="transmembrane region" description="Helical" evidence="1">
    <location>
        <begin position="294"/>
        <end position="319"/>
    </location>
</feature>
<feature type="transmembrane region" description="Helical" evidence="1">
    <location>
        <begin position="365"/>
        <end position="383"/>
    </location>
</feature>
<protein>
    <submittedName>
        <fullName evidence="2">Immunity protein, bacteriocin-associated integral membrane protein subfamily</fullName>
    </submittedName>
</protein>
<evidence type="ECO:0000313" key="2">
    <source>
        <dbReference type="EMBL" id="SUN51118.1"/>
    </source>
</evidence>
<keyword evidence="1" id="KW-0812">Transmembrane</keyword>
<gene>
    <name evidence="2" type="ORF">NCTC4670_01837</name>
</gene>
<sequence length="401" mass="46328">MIKGQIPVRGIISLILIGQLLAVVIVSIGVSRTSIYSKAWQKQEQGQTAWRQESSLITLSLGRGGVDPRQSQEEIISKQKIWFNLLNQAISENRAFVSQHQLVERVMKNGISSVKNFTSSTEWHDYSPQGNVLIVTPQYLKHQKIDITPKIEHKLNQLTTGEFVLLLPENLHSKEKHYKSVFEEEISRRMSSQEMIATVSYLTTGQDRFVYNTTPISYQQFLRDPIIVVITPQSTGEHSYDYWENLVGDYVFFENLKDAQALIKQYGIEHWIGELKSGYEIHQTLLENLKRESWMMLAGAVLGIATSILLFYTMNRLYFEEFRRVIFIKRIAGLRFLEIHRYYLLAQFVVFLLGFLTSIFFQVEIILAFLVLLLFIGLSLLQLHVQMKKENKMSVVILKGA</sequence>
<dbReference type="Proteomes" id="UP000254797">
    <property type="component" value="Unassembled WGS sequence"/>
</dbReference>
<evidence type="ECO:0000256" key="1">
    <source>
        <dbReference type="SAM" id="Phobius"/>
    </source>
</evidence>
<feature type="transmembrane region" description="Helical" evidence="1">
    <location>
        <begin position="340"/>
        <end position="359"/>
    </location>
</feature>
<accession>A0A380JZX3</accession>
<dbReference type="AlphaFoldDB" id="A0A380JZX3"/>
<evidence type="ECO:0000313" key="3">
    <source>
        <dbReference type="Proteomes" id="UP000254797"/>
    </source>
</evidence>
<proteinExistence type="predicted"/>
<keyword evidence="1" id="KW-0472">Membrane</keyword>
<dbReference type="Pfam" id="PF07242">
    <property type="entry name" value="DUF1430"/>
    <property type="match status" value="1"/>
</dbReference>
<dbReference type="InterPro" id="IPR006541">
    <property type="entry name" value="Bacteriocin_ass"/>
</dbReference>
<dbReference type="EMBL" id="UHFG01000004">
    <property type="protein sequence ID" value="SUN51118.1"/>
    <property type="molecule type" value="Genomic_DNA"/>
</dbReference>
<reference evidence="2 3" key="1">
    <citation type="submission" date="2018-06" db="EMBL/GenBank/DDBJ databases">
        <authorList>
            <consortium name="Pathogen Informatics"/>
            <person name="Doyle S."/>
        </authorList>
    </citation>
    <scope>NUCLEOTIDE SEQUENCE [LARGE SCALE GENOMIC DNA]</scope>
    <source>
        <strain evidence="2 3">NCTC4670</strain>
    </source>
</reference>
<feature type="transmembrane region" description="Helical" evidence="1">
    <location>
        <begin position="12"/>
        <end position="30"/>
    </location>
</feature>